<comment type="similarity">
    <text evidence="2">Belongs to the GHMP kinase family. Homoserine kinase subfamily.</text>
</comment>
<dbReference type="Pfam" id="PF08544">
    <property type="entry name" value="GHMP_kinases_C"/>
    <property type="match status" value="1"/>
</dbReference>
<dbReference type="InterPro" id="IPR014721">
    <property type="entry name" value="Ribsml_uS5_D2-typ_fold_subgr"/>
</dbReference>
<dbReference type="GO" id="GO:0004413">
    <property type="term" value="F:homoserine kinase activity"/>
    <property type="evidence" value="ECO:0007669"/>
    <property type="project" value="UniProtKB-EC"/>
</dbReference>
<dbReference type="EMBL" id="CAJVPV010002512">
    <property type="protein sequence ID" value="CAG8528027.1"/>
    <property type="molecule type" value="Genomic_DNA"/>
</dbReference>
<keyword evidence="9" id="KW-0418">Kinase</keyword>
<keyword evidence="10" id="KW-0067">ATP-binding</keyword>
<dbReference type="PANTHER" id="PTHR20861:SF1">
    <property type="entry name" value="HOMOSERINE KINASE"/>
    <property type="match status" value="1"/>
</dbReference>
<keyword evidence="8" id="KW-0547">Nucleotide-binding</keyword>
<evidence type="ECO:0000256" key="11">
    <source>
        <dbReference type="ARBA" id="ARBA00049913"/>
    </source>
</evidence>
<dbReference type="Pfam" id="PF00288">
    <property type="entry name" value="GHMP_kinases_N"/>
    <property type="match status" value="1"/>
</dbReference>
<evidence type="ECO:0000313" key="14">
    <source>
        <dbReference type="EMBL" id="CAG8528027.1"/>
    </source>
</evidence>
<feature type="domain" description="GHMP kinase C-terminal" evidence="13">
    <location>
        <begin position="249"/>
        <end position="316"/>
    </location>
</feature>
<evidence type="ECO:0000256" key="1">
    <source>
        <dbReference type="ARBA" id="ARBA00005015"/>
    </source>
</evidence>
<evidence type="ECO:0000313" key="15">
    <source>
        <dbReference type="Proteomes" id="UP000789342"/>
    </source>
</evidence>
<keyword evidence="5" id="KW-0028">Amino-acid biosynthesis</keyword>
<feature type="domain" description="GHMP kinase N-terminal" evidence="12">
    <location>
        <begin position="71"/>
        <end position="155"/>
    </location>
</feature>
<evidence type="ECO:0000256" key="3">
    <source>
        <dbReference type="ARBA" id="ARBA00012078"/>
    </source>
</evidence>
<comment type="catalytic activity">
    <reaction evidence="11">
        <text>L-homoserine + ATP = O-phospho-L-homoserine + ADP + H(+)</text>
        <dbReference type="Rhea" id="RHEA:13985"/>
        <dbReference type="ChEBI" id="CHEBI:15378"/>
        <dbReference type="ChEBI" id="CHEBI:30616"/>
        <dbReference type="ChEBI" id="CHEBI:57476"/>
        <dbReference type="ChEBI" id="CHEBI:57590"/>
        <dbReference type="ChEBI" id="CHEBI:456216"/>
        <dbReference type="EC" id="2.7.1.39"/>
    </reaction>
    <physiologicalReaction direction="left-to-right" evidence="11">
        <dbReference type="Rhea" id="RHEA:13986"/>
    </physiologicalReaction>
</comment>
<evidence type="ECO:0000256" key="6">
    <source>
        <dbReference type="ARBA" id="ARBA00022679"/>
    </source>
</evidence>
<keyword evidence="6" id="KW-0808">Transferase</keyword>
<evidence type="ECO:0000256" key="4">
    <source>
        <dbReference type="ARBA" id="ARBA00017858"/>
    </source>
</evidence>
<sequence>MAFPRKVRITVPCSSSNIGPGFDVLGVSLSLYLTVELDLLEREPGKEYCNEVVLTYSGEGANTIPLEIEKNLITKTALYVLSCNNIKGFPSPLNIHVDNPIPLGRGLGSSGAAIVAGVMLGDVVGNLGLTKERMLDYCLMIEHHPDNVTAALMGGFVASYLRELGGDEDDVTNNASVPVVPEGIGNYIRLRWAKEIKAITIIPQFEVSTEKARSVLPIKYEKQDVVFNLQRLAVLIMALSCSPPNADLIYQAMQDKVHQPYRTKLIPGLSEVLDSVKPNTHPGLLGICLSGAGPTILALATDNTDNIAEAIKKVFAEKGIDSVIKVLEVVDDGAQ</sequence>
<evidence type="ECO:0000256" key="9">
    <source>
        <dbReference type="ARBA" id="ARBA00022777"/>
    </source>
</evidence>
<evidence type="ECO:0000256" key="10">
    <source>
        <dbReference type="ARBA" id="ARBA00022840"/>
    </source>
</evidence>
<dbReference type="EC" id="2.7.1.39" evidence="3"/>
<evidence type="ECO:0000256" key="8">
    <source>
        <dbReference type="ARBA" id="ARBA00022741"/>
    </source>
</evidence>
<dbReference type="InterPro" id="IPR036554">
    <property type="entry name" value="GHMP_kinase_C_sf"/>
</dbReference>
<dbReference type="OrthoDB" id="195231at2759"/>
<evidence type="ECO:0000259" key="12">
    <source>
        <dbReference type="Pfam" id="PF00288"/>
    </source>
</evidence>
<dbReference type="SUPFAM" id="SSF55060">
    <property type="entry name" value="GHMP Kinase, C-terminal domain"/>
    <property type="match status" value="1"/>
</dbReference>
<keyword evidence="7" id="KW-0791">Threonine biosynthesis</keyword>
<comment type="pathway">
    <text evidence="1">Amino-acid biosynthesis; L-threonine biosynthesis; L-threonine from L-aspartate: step 4/5.</text>
</comment>
<gene>
    <name evidence="14" type="ORF">AMORRO_LOCUS4533</name>
</gene>
<name>A0A9N9FEG2_9GLOM</name>
<dbReference type="InterPro" id="IPR006204">
    <property type="entry name" value="GHMP_kinase_N_dom"/>
</dbReference>
<dbReference type="NCBIfam" id="TIGR00191">
    <property type="entry name" value="thrB"/>
    <property type="match status" value="1"/>
</dbReference>
<dbReference type="SUPFAM" id="SSF54211">
    <property type="entry name" value="Ribosomal protein S5 domain 2-like"/>
    <property type="match status" value="1"/>
</dbReference>
<dbReference type="InterPro" id="IPR020568">
    <property type="entry name" value="Ribosomal_Su5_D2-typ_SF"/>
</dbReference>
<evidence type="ECO:0000256" key="2">
    <source>
        <dbReference type="ARBA" id="ARBA00007370"/>
    </source>
</evidence>
<dbReference type="PIRSF" id="PIRSF000676">
    <property type="entry name" value="Homoser_kin"/>
    <property type="match status" value="1"/>
</dbReference>
<protein>
    <recommendedName>
        <fullName evidence="4">Homoserine kinase</fullName>
        <ecNumber evidence="3">2.7.1.39</ecNumber>
    </recommendedName>
</protein>
<evidence type="ECO:0000259" key="13">
    <source>
        <dbReference type="Pfam" id="PF08544"/>
    </source>
</evidence>
<dbReference type="PANTHER" id="PTHR20861">
    <property type="entry name" value="HOMOSERINE/4-DIPHOSPHOCYTIDYL-2-C-METHYL-D-ERYTHRITOL KINASE"/>
    <property type="match status" value="1"/>
</dbReference>
<dbReference type="InterPro" id="IPR000870">
    <property type="entry name" value="Homoserine_kinase"/>
</dbReference>
<reference evidence="14" key="1">
    <citation type="submission" date="2021-06" db="EMBL/GenBank/DDBJ databases">
        <authorList>
            <person name="Kallberg Y."/>
            <person name="Tangrot J."/>
            <person name="Rosling A."/>
        </authorList>
    </citation>
    <scope>NUCLEOTIDE SEQUENCE</scope>
    <source>
        <strain evidence="14">CL551</strain>
    </source>
</reference>
<keyword evidence="15" id="KW-1185">Reference proteome</keyword>
<feature type="non-terminal residue" evidence="14">
    <location>
        <position position="1"/>
    </location>
</feature>
<organism evidence="14 15">
    <name type="scientific">Acaulospora morrowiae</name>
    <dbReference type="NCBI Taxonomy" id="94023"/>
    <lineage>
        <taxon>Eukaryota</taxon>
        <taxon>Fungi</taxon>
        <taxon>Fungi incertae sedis</taxon>
        <taxon>Mucoromycota</taxon>
        <taxon>Glomeromycotina</taxon>
        <taxon>Glomeromycetes</taxon>
        <taxon>Diversisporales</taxon>
        <taxon>Acaulosporaceae</taxon>
        <taxon>Acaulospora</taxon>
    </lineage>
</organism>
<dbReference type="GO" id="GO:0005524">
    <property type="term" value="F:ATP binding"/>
    <property type="evidence" value="ECO:0007669"/>
    <property type="project" value="UniProtKB-KW"/>
</dbReference>
<evidence type="ECO:0000256" key="7">
    <source>
        <dbReference type="ARBA" id="ARBA00022697"/>
    </source>
</evidence>
<dbReference type="PRINTS" id="PR00958">
    <property type="entry name" value="HOMSERKINASE"/>
</dbReference>
<dbReference type="GO" id="GO:0009088">
    <property type="term" value="P:threonine biosynthetic process"/>
    <property type="evidence" value="ECO:0007669"/>
    <property type="project" value="UniProtKB-KW"/>
</dbReference>
<dbReference type="AlphaFoldDB" id="A0A9N9FEG2"/>
<dbReference type="InterPro" id="IPR013750">
    <property type="entry name" value="GHMP_kinase_C_dom"/>
</dbReference>
<dbReference type="Gene3D" id="3.30.70.890">
    <property type="entry name" value="GHMP kinase, C-terminal domain"/>
    <property type="match status" value="1"/>
</dbReference>
<evidence type="ECO:0000256" key="5">
    <source>
        <dbReference type="ARBA" id="ARBA00022605"/>
    </source>
</evidence>
<dbReference type="PROSITE" id="PS00627">
    <property type="entry name" value="GHMP_KINASES_ATP"/>
    <property type="match status" value="1"/>
</dbReference>
<dbReference type="Proteomes" id="UP000789342">
    <property type="component" value="Unassembled WGS sequence"/>
</dbReference>
<proteinExistence type="inferred from homology"/>
<comment type="caution">
    <text evidence="14">The sequence shown here is derived from an EMBL/GenBank/DDBJ whole genome shotgun (WGS) entry which is preliminary data.</text>
</comment>
<dbReference type="InterPro" id="IPR006203">
    <property type="entry name" value="GHMP_knse_ATP-bd_CS"/>
</dbReference>
<accession>A0A9N9FEG2</accession>
<dbReference type="Gene3D" id="3.30.230.10">
    <property type="match status" value="1"/>
</dbReference>
<dbReference type="HAMAP" id="MF_00384">
    <property type="entry name" value="Homoser_kinase"/>
    <property type="match status" value="1"/>
</dbReference>